<dbReference type="Proteomes" id="UP001155182">
    <property type="component" value="Unassembled WGS sequence"/>
</dbReference>
<dbReference type="RefSeq" id="WP_252589352.1">
    <property type="nucleotide sequence ID" value="NZ_JAMWYS010000053.1"/>
</dbReference>
<dbReference type="AlphaFoldDB" id="A0A9X2JE37"/>
<sequence length="127" mass="14287">MKLQFAFILLIVSIRGLSHTPKDLGLEKFSAKWKADSLGLNGFRASNYSFQKKTATWLINGISFKGFTENQVIKILGKPTQSGHHKEDNGLIMTYIVRKKGIAPEIKLLIYFNKKDLVDDITESTGL</sequence>
<reference evidence="1" key="1">
    <citation type="submission" date="2022-06" db="EMBL/GenBank/DDBJ databases">
        <title>Solitalea sp. MAHUQ-68 isolated from rhizospheric soil.</title>
        <authorList>
            <person name="Huq M.A."/>
        </authorList>
    </citation>
    <scope>NUCLEOTIDE SEQUENCE</scope>
    <source>
        <strain evidence="1">MAHUQ-68</strain>
    </source>
</reference>
<accession>A0A9X2JE37</accession>
<comment type="caution">
    <text evidence="1">The sequence shown here is derived from an EMBL/GenBank/DDBJ whole genome shotgun (WGS) entry which is preliminary data.</text>
</comment>
<dbReference type="EMBL" id="JAMWYS010000053">
    <property type="protein sequence ID" value="MCO4294324.1"/>
    <property type="molecule type" value="Genomic_DNA"/>
</dbReference>
<keyword evidence="2" id="KW-1185">Reference proteome</keyword>
<name>A0A9X2JE37_9SPHI</name>
<evidence type="ECO:0000313" key="2">
    <source>
        <dbReference type="Proteomes" id="UP001155182"/>
    </source>
</evidence>
<gene>
    <name evidence="1" type="ORF">NF867_15790</name>
</gene>
<protein>
    <submittedName>
        <fullName evidence="1">Uncharacterized protein</fullName>
    </submittedName>
</protein>
<proteinExistence type="predicted"/>
<evidence type="ECO:0000313" key="1">
    <source>
        <dbReference type="EMBL" id="MCO4294324.1"/>
    </source>
</evidence>
<organism evidence="1 2">
    <name type="scientific">Solitalea agri</name>
    <dbReference type="NCBI Taxonomy" id="2953739"/>
    <lineage>
        <taxon>Bacteria</taxon>
        <taxon>Pseudomonadati</taxon>
        <taxon>Bacteroidota</taxon>
        <taxon>Sphingobacteriia</taxon>
        <taxon>Sphingobacteriales</taxon>
        <taxon>Sphingobacteriaceae</taxon>
        <taxon>Solitalea</taxon>
    </lineage>
</organism>